<gene>
    <name evidence="1" type="ORF">C1645_822094</name>
</gene>
<name>A0A397SZ95_9GLOM</name>
<sequence length="251" mass="28684">MYNLDGRAYSKLYGASYSNINFEKYRRIVNAIWLLTKKYDYKTPEMWCSCIHGPFRKILEENSEILSKNGYISICGKLYKNDKVHAHPTNYIYCSKNKLALISYDYNIRIILYKTYAQSKATVAKNTMSSASNFEPACISVISGNQEVISLTSYQLSNCKSNTGKIFISSWYAKQPKGTVLRLRDKTKSRRIAPSSIPTEVHDICENFVSKHSKFQIEVVPNLLSHDGNWKDINEVLSEITIGILNTLNNS</sequence>
<dbReference type="EMBL" id="QKYT01000153">
    <property type="protein sequence ID" value="RIA91398.1"/>
    <property type="molecule type" value="Genomic_DNA"/>
</dbReference>
<evidence type="ECO:0000313" key="1">
    <source>
        <dbReference type="EMBL" id="RIA91398.1"/>
    </source>
</evidence>
<proteinExistence type="predicted"/>
<keyword evidence="2" id="KW-1185">Reference proteome</keyword>
<dbReference type="OrthoDB" id="2412358at2759"/>
<dbReference type="Proteomes" id="UP000265703">
    <property type="component" value="Unassembled WGS sequence"/>
</dbReference>
<protein>
    <submittedName>
        <fullName evidence="1">Uncharacterized protein</fullName>
    </submittedName>
</protein>
<reference evidence="1 2" key="1">
    <citation type="submission" date="2018-06" db="EMBL/GenBank/DDBJ databases">
        <title>Comparative genomics reveals the genomic features of Rhizophagus irregularis, R. cerebriforme, R. diaphanum and Gigaspora rosea, and their symbiotic lifestyle signature.</title>
        <authorList>
            <person name="Morin E."/>
            <person name="San Clemente H."/>
            <person name="Chen E.C.H."/>
            <person name="De La Providencia I."/>
            <person name="Hainaut M."/>
            <person name="Kuo A."/>
            <person name="Kohler A."/>
            <person name="Murat C."/>
            <person name="Tang N."/>
            <person name="Roy S."/>
            <person name="Loubradou J."/>
            <person name="Henrissat B."/>
            <person name="Grigoriev I.V."/>
            <person name="Corradi N."/>
            <person name="Roux C."/>
            <person name="Martin F.M."/>
        </authorList>
    </citation>
    <scope>NUCLEOTIDE SEQUENCE [LARGE SCALE GENOMIC DNA]</scope>
    <source>
        <strain evidence="1 2">DAOM 227022</strain>
    </source>
</reference>
<comment type="caution">
    <text evidence="1">The sequence shown here is derived from an EMBL/GenBank/DDBJ whole genome shotgun (WGS) entry which is preliminary data.</text>
</comment>
<evidence type="ECO:0000313" key="2">
    <source>
        <dbReference type="Proteomes" id="UP000265703"/>
    </source>
</evidence>
<dbReference type="AlphaFoldDB" id="A0A397SZ95"/>
<organism evidence="1 2">
    <name type="scientific">Glomus cerebriforme</name>
    <dbReference type="NCBI Taxonomy" id="658196"/>
    <lineage>
        <taxon>Eukaryota</taxon>
        <taxon>Fungi</taxon>
        <taxon>Fungi incertae sedis</taxon>
        <taxon>Mucoromycota</taxon>
        <taxon>Glomeromycotina</taxon>
        <taxon>Glomeromycetes</taxon>
        <taxon>Glomerales</taxon>
        <taxon>Glomeraceae</taxon>
        <taxon>Glomus</taxon>
    </lineage>
</organism>
<accession>A0A397SZ95</accession>